<evidence type="ECO:0000313" key="1">
    <source>
        <dbReference type="EMBL" id="MDR6211493.1"/>
    </source>
</evidence>
<dbReference type="EMBL" id="JAVIZJ010000009">
    <property type="protein sequence ID" value="MDR6211493.1"/>
    <property type="molecule type" value="Genomic_DNA"/>
</dbReference>
<organism evidence="1 2">
    <name type="scientific">Nocardioides zeae</name>
    <dbReference type="NCBI Taxonomy" id="1457234"/>
    <lineage>
        <taxon>Bacteria</taxon>
        <taxon>Bacillati</taxon>
        <taxon>Actinomycetota</taxon>
        <taxon>Actinomycetes</taxon>
        <taxon>Propionibacteriales</taxon>
        <taxon>Nocardioidaceae</taxon>
        <taxon>Nocardioides</taxon>
    </lineage>
</organism>
<reference evidence="1" key="1">
    <citation type="submission" date="2023-08" db="EMBL/GenBank/DDBJ databases">
        <title>Functional and genomic diversity of the sorghum phyllosphere microbiome.</title>
        <authorList>
            <person name="Shade A."/>
        </authorList>
    </citation>
    <scope>NUCLEOTIDE SEQUENCE</scope>
    <source>
        <strain evidence="1">SORGH_AS_0885</strain>
    </source>
</reference>
<proteinExistence type="predicted"/>
<comment type="caution">
    <text evidence="1">The sequence shown here is derived from an EMBL/GenBank/DDBJ whole genome shotgun (WGS) entry which is preliminary data.</text>
</comment>
<name>A0ACC6ILG2_9ACTN</name>
<protein>
    <submittedName>
        <fullName evidence="1">Uncharacterized protein</fullName>
    </submittedName>
</protein>
<accession>A0ACC6ILG2</accession>
<keyword evidence="2" id="KW-1185">Reference proteome</keyword>
<evidence type="ECO:0000313" key="2">
    <source>
        <dbReference type="Proteomes" id="UP001261666"/>
    </source>
</evidence>
<sequence>MELTRSKKLRMWAVAGAVSLGAGLFGAVFLYDSSDDGGKLGGFIFMSIVYLPLGLILGWSFVRPPRRKPGPDDVERDWWMRARAQAFLDMIVLASFTVMVSAWIPSVGDADVALVLLLLGLVGVLDLGFHYWRIRIKEQW</sequence>
<gene>
    <name evidence="1" type="ORF">QE364_003217</name>
</gene>
<dbReference type="Proteomes" id="UP001261666">
    <property type="component" value="Unassembled WGS sequence"/>
</dbReference>